<reference evidence="2" key="2">
    <citation type="submission" date="2020-09" db="EMBL/GenBank/DDBJ databases">
        <authorList>
            <person name="Sun Q."/>
            <person name="Sedlacek I."/>
        </authorList>
    </citation>
    <scope>NUCLEOTIDE SEQUENCE</scope>
    <source>
        <strain evidence="2">CCM 8433</strain>
    </source>
</reference>
<feature type="coiled-coil region" evidence="1">
    <location>
        <begin position="105"/>
        <end position="135"/>
    </location>
</feature>
<dbReference type="Proteomes" id="UP000622610">
    <property type="component" value="Unassembled WGS sequence"/>
</dbReference>
<evidence type="ECO:0000313" key="2">
    <source>
        <dbReference type="EMBL" id="GGI65977.1"/>
    </source>
</evidence>
<keyword evidence="1" id="KW-0175">Coiled coil</keyword>
<reference evidence="2" key="1">
    <citation type="journal article" date="2014" name="Int. J. Syst. Evol. Microbiol.">
        <title>Complete genome sequence of Corynebacterium casei LMG S-19264T (=DSM 44701T), isolated from a smear-ripened cheese.</title>
        <authorList>
            <consortium name="US DOE Joint Genome Institute (JGI-PGF)"/>
            <person name="Walter F."/>
            <person name="Albersmeier A."/>
            <person name="Kalinowski J."/>
            <person name="Ruckert C."/>
        </authorList>
    </citation>
    <scope>NUCLEOTIDE SEQUENCE</scope>
    <source>
        <strain evidence="2">CCM 8433</strain>
    </source>
</reference>
<evidence type="ECO:0008006" key="4">
    <source>
        <dbReference type="Google" id="ProtNLM"/>
    </source>
</evidence>
<organism evidence="2 3">
    <name type="scientific">Enterococcus alcedinis</name>
    <dbReference type="NCBI Taxonomy" id="1274384"/>
    <lineage>
        <taxon>Bacteria</taxon>
        <taxon>Bacillati</taxon>
        <taxon>Bacillota</taxon>
        <taxon>Bacilli</taxon>
        <taxon>Lactobacillales</taxon>
        <taxon>Enterococcaceae</taxon>
        <taxon>Enterococcus</taxon>
    </lineage>
</organism>
<proteinExistence type="predicted"/>
<evidence type="ECO:0000256" key="1">
    <source>
        <dbReference type="SAM" id="Coils"/>
    </source>
</evidence>
<gene>
    <name evidence="2" type="ORF">GCM10011482_16310</name>
</gene>
<name>A0A917N6M6_9ENTE</name>
<keyword evidence="3" id="KW-1185">Reference proteome</keyword>
<protein>
    <recommendedName>
        <fullName evidence="4">Bacterial Ig domain-containing protein</fullName>
    </recommendedName>
</protein>
<dbReference type="EMBL" id="BMDT01000007">
    <property type="protein sequence ID" value="GGI65977.1"/>
    <property type="molecule type" value="Genomic_DNA"/>
</dbReference>
<accession>A0A917N6M6</accession>
<evidence type="ECO:0000313" key="3">
    <source>
        <dbReference type="Proteomes" id="UP000622610"/>
    </source>
</evidence>
<dbReference type="AlphaFoldDB" id="A0A917N6M6"/>
<comment type="caution">
    <text evidence="2">The sequence shown here is derived from an EMBL/GenBank/DDBJ whole genome shotgun (WGS) entry which is preliminary data.</text>
</comment>
<sequence>MNEKETSEINEAQKSTVQSTVRSIKLDVPEIIEAKENGMFSITGKTEPNTDVDISYGVNDNIITSDENGNFKYDGYSLSDEDNSYSVYVSVDTSTETEVREEIIVKRSDESIKKIADEKEAIEKEQVKVQSEEDKSNLKQIYLEFLRNTFSPSLEVSLIEELTLYQLAPKEGDDQLASDLAWILAGEDSSSWYKLRDTLVNLSLDLSGKIGDEVTFYLGHDGSHGGTMKGNVLRITNGIVIYDGIEERLIEKGYK</sequence>